<comment type="caution">
    <text evidence="2">The sequence shown here is derived from an EMBL/GenBank/DDBJ whole genome shotgun (WGS) entry which is preliminary data.</text>
</comment>
<evidence type="ECO:0008006" key="4">
    <source>
        <dbReference type="Google" id="ProtNLM"/>
    </source>
</evidence>
<proteinExistence type="predicted"/>
<evidence type="ECO:0000256" key="1">
    <source>
        <dbReference type="SAM" id="MobiDB-lite"/>
    </source>
</evidence>
<protein>
    <recommendedName>
        <fullName evidence="4">RRM domain-containing protein</fullName>
    </recommendedName>
</protein>
<dbReference type="EMBL" id="JAJSPL020000012">
    <property type="protein sequence ID" value="KAK7743929.1"/>
    <property type="molecule type" value="Genomic_DNA"/>
</dbReference>
<dbReference type="InterPro" id="IPR035979">
    <property type="entry name" value="RBD_domain_sf"/>
</dbReference>
<sequence length="236" mass="26739">MEAPRSQQEGSNNTFDLPPRDYQHDGLGQPPQASMANIGGGPDDPFEQNAALWLTYLPPNCTVRQLIRAIISVGPTGRILFCKIVRPYLPEHTWAAKVVFATRLEAQRLLAVSRCNRFIMQYQHVYVDWHRVLSTSFYAIEPITRVLIIEGPLRTVNRPGLQAFFKKKLAWFDTEEVIELGGRYDRQRACIVWRFGSWFGQAETAAAALAKEYADMVDVRYGLDPCAAPPPENFVP</sequence>
<feature type="compositionally biased region" description="Polar residues" evidence="1">
    <location>
        <begin position="1"/>
        <end position="15"/>
    </location>
</feature>
<reference evidence="2 3" key="1">
    <citation type="journal article" date="2023" name="PLoS ONE">
        <title>Cytospora paraplurivora sp. nov. isolated from orchards with fruit tree decline syndrome in Ontario, Canada.</title>
        <authorList>
            <person name="Ilyukhin E."/>
            <person name="Nguyen H.D.T."/>
            <person name="Castle A.J."/>
            <person name="Ellouze W."/>
        </authorList>
    </citation>
    <scope>NUCLEOTIDE SEQUENCE [LARGE SCALE GENOMIC DNA]</scope>
    <source>
        <strain evidence="2 3">FDS-564</strain>
    </source>
</reference>
<dbReference type="GO" id="GO:0003676">
    <property type="term" value="F:nucleic acid binding"/>
    <property type="evidence" value="ECO:0007669"/>
    <property type="project" value="InterPro"/>
</dbReference>
<dbReference type="SUPFAM" id="SSF54928">
    <property type="entry name" value="RNA-binding domain, RBD"/>
    <property type="match status" value="1"/>
</dbReference>
<dbReference type="Proteomes" id="UP001320245">
    <property type="component" value="Unassembled WGS sequence"/>
</dbReference>
<name>A0AAN9YI95_9PEZI</name>
<organism evidence="2 3">
    <name type="scientific">Cytospora paraplurivora</name>
    <dbReference type="NCBI Taxonomy" id="2898453"/>
    <lineage>
        <taxon>Eukaryota</taxon>
        <taxon>Fungi</taxon>
        <taxon>Dikarya</taxon>
        <taxon>Ascomycota</taxon>
        <taxon>Pezizomycotina</taxon>
        <taxon>Sordariomycetes</taxon>
        <taxon>Sordariomycetidae</taxon>
        <taxon>Diaporthales</taxon>
        <taxon>Cytosporaceae</taxon>
        <taxon>Cytospora</taxon>
    </lineage>
</organism>
<dbReference type="AlphaFoldDB" id="A0AAN9YI95"/>
<evidence type="ECO:0000313" key="2">
    <source>
        <dbReference type="EMBL" id="KAK7743929.1"/>
    </source>
</evidence>
<evidence type="ECO:0000313" key="3">
    <source>
        <dbReference type="Proteomes" id="UP001320245"/>
    </source>
</evidence>
<accession>A0AAN9YI95</accession>
<feature type="region of interest" description="Disordered" evidence="1">
    <location>
        <begin position="1"/>
        <end position="41"/>
    </location>
</feature>
<gene>
    <name evidence="2" type="ORF">SLS53_003951</name>
</gene>
<keyword evidence="3" id="KW-1185">Reference proteome</keyword>
<dbReference type="CDD" id="cd00590">
    <property type="entry name" value="RRM_SF"/>
    <property type="match status" value="1"/>
</dbReference>